<dbReference type="SMART" id="SM00342">
    <property type="entry name" value="HTH_ARAC"/>
    <property type="match status" value="1"/>
</dbReference>
<comment type="caution">
    <text evidence="7">The sequence shown here is derived from an EMBL/GenBank/DDBJ whole genome shotgun (WGS) entry which is preliminary data.</text>
</comment>
<evidence type="ECO:0000256" key="3">
    <source>
        <dbReference type="ARBA" id="ARBA00023163"/>
    </source>
</evidence>
<dbReference type="Gene3D" id="3.40.50.2300">
    <property type="match status" value="1"/>
</dbReference>
<evidence type="ECO:0000259" key="5">
    <source>
        <dbReference type="PROSITE" id="PS01124"/>
    </source>
</evidence>
<dbReference type="PROSITE" id="PS50110">
    <property type="entry name" value="RESPONSE_REGULATORY"/>
    <property type="match status" value="1"/>
</dbReference>
<keyword evidence="4" id="KW-0597">Phosphoprotein</keyword>
<dbReference type="InterPro" id="IPR001789">
    <property type="entry name" value="Sig_transdc_resp-reg_receiver"/>
</dbReference>
<dbReference type="PANTHER" id="PTHR43280">
    <property type="entry name" value="ARAC-FAMILY TRANSCRIPTIONAL REGULATOR"/>
    <property type="match status" value="1"/>
</dbReference>
<dbReference type="Gene3D" id="1.10.10.60">
    <property type="entry name" value="Homeodomain-like"/>
    <property type="match status" value="2"/>
</dbReference>
<dbReference type="SMART" id="SM00448">
    <property type="entry name" value="REC"/>
    <property type="match status" value="1"/>
</dbReference>
<dbReference type="RefSeq" id="WP_185118400.1">
    <property type="nucleotide sequence ID" value="NZ_JACJVQ010000003.1"/>
</dbReference>
<dbReference type="PRINTS" id="PR00032">
    <property type="entry name" value="HTHARAC"/>
</dbReference>
<evidence type="ECO:0000256" key="1">
    <source>
        <dbReference type="ARBA" id="ARBA00023015"/>
    </source>
</evidence>
<dbReference type="InterPro" id="IPR009057">
    <property type="entry name" value="Homeodomain-like_sf"/>
</dbReference>
<dbReference type="CDD" id="cd17536">
    <property type="entry name" value="REC_YesN-like"/>
    <property type="match status" value="1"/>
</dbReference>
<evidence type="ECO:0000313" key="7">
    <source>
        <dbReference type="EMBL" id="MBB6633171.1"/>
    </source>
</evidence>
<dbReference type="PROSITE" id="PS01124">
    <property type="entry name" value="HTH_ARAC_FAMILY_2"/>
    <property type="match status" value="1"/>
</dbReference>
<dbReference type="PANTHER" id="PTHR43280:SF10">
    <property type="entry name" value="REGULATORY PROTEIN POCR"/>
    <property type="match status" value="1"/>
</dbReference>
<dbReference type="GO" id="GO:0043565">
    <property type="term" value="F:sequence-specific DNA binding"/>
    <property type="evidence" value="ECO:0007669"/>
    <property type="project" value="InterPro"/>
</dbReference>
<dbReference type="GO" id="GO:0003700">
    <property type="term" value="F:DNA-binding transcription factor activity"/>
    <property type="evidence" value="ECO:0007669"/>
    <property type="project" value="InterPro"/>
</dbReference>
<evidence type="ECO:0000313" key="8">
    <source>
        <dbReference type="Proteomes" id="UP000535838"/>
    </source>
</evidence>
<keyword evidence="8" id="KW-1185">Reference proteome</keyword>
<dbReference type="SUPFAM" id="SSF46689">
    <property type="entry name" value="Homeodomain-like"/>
    <property type="match status" value="2"/>
</dbReference>
<feature type="domain" description="HTH araC/xylS-type" evidence="5">
    <location>
        <begin position="360"/>
        <end position="458"/>
    </location>
</feature>
<dbReference type="InterPro" id="IPR020449">
    <property type="entry name" value="Tscrpt_reg_AraC-type_HTH"/>
</dbReference>
<keyword evidence="1" id="KW-0805">Transcription regulation</keyword>
<dbReference type="Proteomes" id="UP000535838">
    <property type="component" value="Unassembled WGS sequence"/>
</dbReference>
<dbReference type="GO" id="GO:0000160">
    <property type="term" value="P:phosphorelay signal transduction system"/>
    <property type="evidence" value="ECO:0007669"/>
    <property type="project" value="InterPro"/>
</dbReference>
<reference evidence="7 8" key="1">
    <citation type="submission" date="2020-08" db="EMBL/GenBank/DDBJ databases">
        <title>Cohnella phylogeny.</title>
        <authorList>
            <person name="Dunlap C."/>
        </authorList>
    </citation>
    <scope>NUCLEOTIDE SEQUENCE [LARGE SCALE GENOMIC DNA]</scope>
    <source>
        <strain evidence="7 8">DSM 25241</strain>
    </source>
</reference>
<dbReference type="EMBL" id="JACJVQ010000003">
    <property type="protein sequence ID" value="MBB6633171.1"/>
    <property type="molecule type" value="Genomic_DNA"/>
</dbReference>
<gene>
    <name evidence="7" type="ORF">H7B67_03455</name>
</gene>
<dbReference type="AlphaFoldDB" id="A0A841SWQ5"/>
<keyword evidence="2" id="KW-0238">DNA-binding</keyword>
<keyword evidence="3" id="KW-0804">Transcription</keyword>
<proteinExistence type="predicted"/>
<dbReference type="Pfam" id="PF00072">
    <property type="entry name" value="Response_reg"/>
    <property type="match status" value="1"/>
</dbReference>
<sequence>MKICVADDESEVRLSIIQKIRSVAPEAEVYDVGFGLSALKGINAVVPDVAFLDIRMPEMNGLELLAEVRRNHPQVKLVMLTGYQEFEYAWQALQLGASDFLLKPADRDHLKRIVREASADLHQSFLKDMAACRPWLDASFLAMEGLECRRADCWFDSSVMKRIRFWQREAESLSREEAEEAICIFNVRSDTAAAVLIAKSSIPGTFAERGEFREAFLREWDKWESARFFGDTPSRPRLPSAAASLALQQIRTELLALSRAFDLGRLEVKLSDWAAIVAQLELKLLRKECALLLGLLEEGFIHSDTVLMLEEDKIQYWLSWVRRFRTWTDLLARIRGLIVEATRALKELKEEAASDGGLVEQAMAHIRQSSYSDMSLEKVATAIGVHPVTLSRMFKLRVGVNFVQYLTRQRLEQARLMLVSSNKTVREIAGEIGYSDYRYFCSLFKKEYGFLPREYRNLE</sequence>
<evidence type="ECO:0000259" key="6">
    <source>
        <dbReference type="PROSITE" id="PS50110"/>
    </source>
</evidence>
<protein>
    <submittedName>
        <fullName evidence="7">Response regulator</fullName>
    </submittedName>
</protein>
<dbReference type="Pfam" id="PF12833">
    <property type="entry name" value="HTH_18"/>
    <property type="match status" value="1"/>
</dbReference>
<name>A0A841SWQ5_9BACL</name>
<organism evidence="7 8">
    <name type="scientific">Cohnella thailandensis</name>
    <dbReference type="NCBI Taxonomy" id="557557"/>
    <lineage>
        <taxon>Bacteria</taxon>
        <taxon>Bacillati</taxon>
        <taxon>Bacillota</taxon>
        <taxon>Bacilli</taxon>
        <taxon>Bacillales</taxon>
        <taxon>Paenibacillaceae</taxon>
        <taxon>Cohnella</taxon>
    </lineage>
</organism>
<evidence type="ECO:0000256" key="4">
    <source>
        <dbReference type="PROSITE-ProRule" id="PRU00169"/>
    </source>
</evidence>
<evidence type="ECO:0000256" key="2">
    <source>
        <dbReference type="ARBA" id="ARBA00023125"/>
    </source>
</evidence>
<dbReference type="InterPro" id="IPR018060">
    <property type="entry name" value="HTH_AraC"/>
</dbReference>
<dbReference type="SUPFAM" id="SSF52172">
    <property type="entry name" value="CheY-like"/>
    <property type="match status" value="1"/>
</dbReference>
<accession>A0A841SWQ5</accession>
<dbReference type="InterPro" id="IPR011006">
    <property type="entry name" value="CheY-like_superfamily"/>
</dbReference>
<feature type="modified residue" description="4-aspartylphosphate" evidence="4">
    <location>
        <position position="53"/>
    </location>
</feature>
<feature type="domain" description="Response regulatory" evidence="6">
    <location>
        <begin position="2"/>
        <end position="118"/>
    </location>
</feature>